<sequence length="68" mass="7478">QRAISMASIAYRVAPVLAPLVNSLVMYHRAAPTLVYGILPVVSGSLCLLLPETRRTDLPDTTEQLEER</sequence>
<feature type="non-terminal residue" evidence="1">
    <location>
        <position position="1"/>
    </location>
</feature>
<dbReference type="AlphaFoldDB" id="A0A0P7VEF4"/>
<proteinExistence type="predicted"/>
<dbReference type="EMBL" id="JARO02002870">
    <property type="protein sequence ID" value="KPP71727.1"/>
    <property type="molecule type" value="Genomic_DNA"/>
</dbReference>
<gene>
    <name evidence="1" type="ORF">Z043_109330</name>
</gene>
<dbReference type="Proteomes" id="UP000034805">
    <property type="component" value="Unassembled WGS sequence"/>
</dbReference>
<evidence type="ECO:0000313" key="1">
    <source>
        <dbReference type="EMBL" id="KPP71727.1"/>
    </source>
</evidence>
<accession>A0A0P7VEF4</accession>
<comment type="caution">
    <text evidence="1">The sequence shown here is derived from an EMBL/GenBank/DDBJ whole genome shotgun (WGS) entry which is preliminary data.</text>
</comment>
<evidence type="ECO:0000313" key="2">
    <source>
        <dbReference type="Proteomes" id="UP000034805"/>
    </source>
</evidence>
<name>A0A0P7VEF4_SCLFO</name>
<reference evidence="1 2" key="1">
    <citation type="submission" date="2015-08" db="EMBL/GenBank/DDBJ databases">
        <title>The genome of the Asian arowana (Scleropages formosus).</title>
        <authorList>
            <person name="Tan M.H."/>
            <person name="Gan H.M."/>
            <person name="Croft L.J."/>
            <person name="Austin C.M."/>
        </authorList>
    </citation>
    <scope>NUCLEOTIDE SEQUENCE [LARGE SCALE GENOMIC DNA]</scope>
    <source>
        <strain evidence="1">Aro1</strain>
    </source>
</reference>
<protein>
    <submittedName>
        <fullName evidence="1">Uncharacterized protein</fullName>
    </submittedName>
</protein>
<organism evidence="1 2">
    <name type="scientific">Scleropages formosus</name>
    <name type="common">Asian bonytongue</name>
    <name type="synonym">Osteoglossum formosum</name>
    <dbReference type="NCBI Taxonomy" id="113540"/>
    <lineage>
        <taxon>Eukaryota</taxon>
        <taxon>Metazoa</taxon>
        <taxon>Chordata</taxon>
        <taxon>Craniata</taxon>
        <taxon>Vertebrata</taxon>
        <taxon>Euteleostomi</taxon>
        <taxon>Actinopterygii</taxon>
        <taxon>Neopterygii</taxon>
        <taxon>Teleostei</taxon>
        <taxon>Osteoglossocephala</taxon>
        <taxon>Osteoglossomorpha</taxon>
        <taxon>Osteoglossiformes</taxon>
        <taxon>Osteoglossidae</taxon>
        <taxon>Scleropages</taxon>
    </lineage>
</organism>